<gene>
    <name evidence="3" type="ORF">GFSPODELE1_LOCUS10169</name>
</gene>
<feature type="domain" description="DUF6533" evidence="2">
    <location>
        <begin position="46"/>
        <end position="91"/>
    </location>
</feature>
<feature type="transmembrane region" description="Helical" evidence="1">
    <location>
        <begin position="172"/>
        <end position="196"/>
    </location>
</feature>
<feature type="transmembrane region" description="Helical" evidence="1">
    <location>
        <begin position="137"/>
        <end position="160"/>
    </location>
</feature>
<name>A0ABP1E5U0_9APHY</name>
<keyword evidence="1" id="KW-1133">Transmembrane helix</keyword>
<dbReference type="InterPro" id="IPR045340">
    <property type="entry name" value="DUF6533"/>
</dbReference>
<proteinExistence type="predicted"/>
<dbReference type="Pfam" id="PF20151">
    <property type="entry name" value="DUF6533"/>
    <property type="match status" value="1"/>
</dbReference>
<protein>
    <recommendedName>
        <fullName evidence="2">DUF6533 domain-containing protein</fullName>
    </recommendedName>
</protein>
<feature type="transmembrane region" description="Helical" evidence="1">
    <location>
        <begin position="216"/>
        <end position="239"/>
    </location>
</feature>
<evidence type="ECO:0000256" key="1">
    <source>
        <dbReference type="SAM" id="Phobius"/>
    </source>
</evidence>
<dbReference type="Proteomes" id="UP001497453">
    <property type="component" value="Chromosome 8"/>
</dbReference>
<sequence>MYPLTGEPSGSELNGHSHTILLDVSTALIPFLISTRFYLHDKIHAYLDVFATALIWYDYFLTLDDEIQLFWGHRLTWTNTLFFINRYMVLLTQTFNMYPRVASHVTFEKMQLCVVLVFSGKSSDIGVGILRTFSCEIAIGFILTGSSILQQLVVDAIICLRIYALYGERKRVLYFLATLLAVCTASSIAVVAAVGLHTKGTTTAIPGISACTVETTYHLLWLFWIPTLIYESTAFFMVIHKAYRYLKDRRSLVDVSINSDSNIIAVLYRDSLLYFAGIFVLYVTTCVVFSNPDPSISGLMDGPTLALISIMGGRVLFDLRSEGEEPASSAVDNVTTVEFANGDAAVRSADEMEMETSQYIREM</sequence>
<dbReference type="EMBL" id="OZ037951">
    <property type="protein sequence ID" value="CAL1715322.1"/>
    <property type="molecule type" value="Genomic_DNA"/>
</dbReference>
<keyword evidence="4" id="KW-1185">Reference proteome</keyword>
<keyword evidence="1" id="KW-0472">Membrane</keyword>
<feature type="transmembrane region" description="Helical" evidence="1">
    <location>
        <begin position="272"/>
        <end position="290"/>
    </location>
</feature>
<reference evidence="4" key="1">
    <citation type="submission" date="2024-04" db="EMBL/GenBank/DDBJ databases">
        <authorList>
            <person name="Shaw F."/>
            <person name="Minotto A."/>
        </authorList>
    </citation>
    <scope>NUCLEOTIDE SEQUENCE [LARGE SCALE GENOMIC DNA]</scope>
</reference>
<keyword evidence="1" id="KW-0812">Transmembrane</keyword>
<evidence type="ECO:0000313" key="3">
    <source>
        <dbReference type="EMBL" id="CAL1715322.1"/>
    </source>
</evidence>
<evidence type="ECO:0000259" key="2">
    <source>
        <dbReference type="Pfam" id="PF20151"/>
    </source>
</evidence>
<organism evidence="3 4">
    <name type="scientific">Somion occarium</name>
    <dbReference type="NCBI Taxonomy" id="3059160"/>
    <lineage>
        <taxon>Eukaryota</taxon>
        <taxon>Fungi</taxon>
        <taxon>Dikarya</taxon>
        <taxon>Basidiomycota</taxon>
        <taxon>Agaricomycotina</taxon>
        <taxon>Agaricomycetes</taxon>
        <taxon>Polyporales</taxon>
        <taxon>Cerrenaceae</taxon>
        <taxon>Somion</taxon>
    </lineage>
</organism>
<evidence type="ECO:0000313" key="4">
    <source>
        <dbReference type="Proteomes" id="UP001497453"/>
    </source>
</evidence>
<accession>A0ABP1E5U0</accession>